<keyword evidence="1" id="KW-0805">Transcription regulation</keyword>
<evidence type="ECO:0000259" key="5">
    <source>
        <dbReference type="PROSITE" id="PS50977"/>
    </source>
</evidence>
<reference evidence="6 7" key="1">
    <citation type="submission" date="2023-06" db="EMBL/GenBank/DDBJ databases">
        <title>Aquibacillus rhizosphaerae LR5S19.</title>
        <authorList>
            <person name="Sun J.-Q."/>
        </authorList>
    </citation>
    <scope>NUCLEOTIDE SEQUENCE [LARGE SCALE GENOMIC DNA]</scope>
    <source>
        <strain evidence="6 7">LR5S19</strain>
    </source>
</reference>
<name>A0ABT7L7I4_9BACI</name>
<dbReference type="Gene3D" id="1.10.357.10">
    <property type="entry name" value="Tetracycline Repressor, domain 2"/>
    <property type="match status" value="1"/>
</dbReference>
<keyword evidence="2 4" id="KW-0238">DNA-binding</keyword>
<keyword evidence="7" id="KW-1185">Reference proteome</keyword>
<dbReference type="Pfam" id="PF00440">
    <property type="entry name" value="TetR_N"/>
    <property type="match status" value="1"/>
</dbReference>
<dbReference type="SUPFAM" id="SSF46689">
    <property type="entry name" value="Homeodomain-like"/>
    <property type="match status" value="1"/>
</dbReference>
<sequence>MPKVTEEHKKKRRREILDVAKKVFIKQGFQATTMSDIVSASNMSRGGVYSYFSTTDEMYKAIIAENDQSFEAYFQNLMQMKSYWNALLIYLDDLERSAYDDVREGFGIVAYEYLVMTWREKERIQFFKDRVDQYIKLFAGLIESGVKREEFHPVQSSEAIALMIINTNDAVYLLSMTVGADKARVKDQVKSLKIYLRYVLQVKHIE</sequence>
<keyword evidence="3" id="KW-0804">Transcription</keyword>
<comment type="caution">
    <text evidence="6">The sequence shown here is derived from an EMBL/GenBank/DDBJ whole genome shotgun (WGS) entry which is preliminary data.</text>
</comment>
<evidence type="ECO:0000313" key="7">
    <source>
        <dbReference type="Proteomes" id="UP001235343"/>
    </source>
</evidence>
<protein>
    <submittedName>
        <fullName evidence="6">TetR family transcriptional regulator</fullName>
    </submittedName>
</protein>
<dbReference type="InterPro" id="IPR041612">
    <property type="entry name" value="YfiR_C"/>
</dbReference>
<dbReference type="RefSeq" id="WP_285933095.1">
    <property type="nucleotide sequence ID" value="NZ_JASTZU010000048.1"/>
</dbReference>
<dbReference type="InterPro" id="IPR036271">
    <property type="entry name" value="Tet_transcr_reg_TetR-rel_C_sf"/>
</dbReference>
<dbReference type="InterPro" id="IPR001647">
    <property type="entry name" value="HTH_TetR"/>
</dbReference>
<dbReference type="PANTHER" id="PTHR47506">
    <property type="entry name" value="TRANSCRIPTIONAL REGULATORY PROTEIN"/>
    <property type="match status" value="1"/>
</dbReference>
<dbReference type="InterPro" id="IPR009057">
    <property type="entry name" value="Homeodomain-like_sf"/>
</dbReference>
<evidence type="ECO:0000256" key="2">
    <source>
        <dbReference type="ARBA" id="ARBA00023125"/>
    </source>
</evidence>
<dbReference type="Gene3D" id="1.10.10.60">
    <property type="entry name" value="Homeodomain-like"/>
    <property type="match status" value="1"/>
</dbReference>
<evidence type="ECO:0000313" key="6">
    <source>
        <dbReference type="EMBL" id="MDL4841814.1"/>
    </source>
</evidence>
<accession>A0ABT7L7I4</accession>
<proteinExistence type="predicted"/>
<dbReference type="PANTHER" id="PTHR47506:SF6">
    <property type="entry name" value="HTH-TYPE TRANSCRIPTIONAL REPRESSOR NEMR"/>
    <property type="match status" value="1"/>
</dbReference>
<dbReference type="SUPFAM" id="SSF48498">
    <property type="entry name" value="Tetracyclin repressor-like, C-terminal domain"/>
    <property type="match status" value="1"/>
</dbReference>
<dbReference type="Pfam" id="PF17922">
    <property type="entry name" value="TetR_C_17"/>
    <property type="match status" value="1"/>
</dbReference>
<evidence type="ECO:0000256" key="3">
    <source>
        <dbReference type="ARBA" id="ARBA00023163"/>
    </source>
</evidence>
<gene>
    <name evidence="6" type="ORF">QQS35_15345</name>
</gene>
<dbReference type="Proteomes" id="UP001235343">
    <property type="component" value="Unassembled WGS sequence"/>
</dbReference>
<dbReference type="PROSITE" id="PS50977">
    <property type="entry name" value="HTH_TETR_2"/>
    <property type="match status" value="1"/>
</dbReference>
<evidence type="ECO:0000256" key="1">
    <source>
        <dbReference type="ARBA" id="ARBA00023015"/>
    </source>
</evidence>
<feature type="domain" description="HTH tetR-type" evidence="5">
    <location>
        <begin position="10"/>
        <end position="70"/>
    </location>
</feature>
<organism evidence="6 7">
    <name type="scientific">Aquibacillus rhizosphaerae</name>
    <dbReference type="NCBI Taxonomy" id="3051431"/>
    <lineage>
        <taxon>Bacteria</taxon>
        <taxon>Bacillati</taxon>
        <taxon>Bacillota</taxon>
        <taxon>Bacilli</taxon>
        <taxon>Bacillales</taxon>
        <taxon>Bacillaceae</taxon>
        <taxon>Aquibacillus</taxon>
    </lineage>
</organism>
<evidence type="ECO:0000256" key="4">
    <source>
        <dbReference type="PROSITE-ProRule" id="PRU00335"/>
    </source>
</evidence>
<dbReference type="PRINTS" id="PR00455">
    <property type="entry name" value="HTHTETR"/>
</dbReference>
<feature type="DNA-binding region" description="H-T-H motif" evidence="4">
    <location>
        <begin position="33"/>
        <end position="52"/>
    </location>
</feature>
<dbReference type="EMBL" id="JASTZU010000048">
    <property type="protein sequence ID" value="MDL4841814.1"/>
    <property type="molecule type" value="Genomic_DNA"/>
</dbReference>